<comment type="caution">
    <text evidence="1">The sequence shown here is derived from an EMBL/GenBank/DDBJ whole genome shotgun (WGS) entry which is preliminary data.</text>
</comment>
<reference evidence="1" key="1">
    <citation type="submission" date="2024-12" db="EMBL/GenBank/DDBJ databases">
        <authorList>
            <person name="Wu N."/>
        </authorList>
    </citation>
    <scope>NUCLEOTIDE SEQUENCE</scope>
    <source>
        <strain evidence="1">P15</strain>
    </source>
</reference>
<keyword evidence="2" id="KW-1185">Reference proteome</keyword>
<protein>
    <submittedName>
        <fullName evidence="1">Protein translocase subunit SecF</fullName>
    </submittedName>
</protein>
<gene>
    <name evidence="1" type="primary">secF</name>
    <name evidence="1" type="ORF">ACI1P1_03185</name>
</gene>
<evidence type="ECO:0000313" key="1">
    <source>
        <dbReference type="EMBL" id="MFM9327296.1"/>
    </source>
</evidence>
<name>A0ACC7NTB6_9BACL</name>
<accession>A0ACC7NTB6</accession>
<proteinExistence type="predicted"/>
<dbReference type="EMBL" id="JBJURJ010000002">
    <property type="protein sequence ID" value="MFM9327296.1"/>
    <property type="molecule type" value="Genomic_DNA"/>
</dbReference>
<sequence>MHSKIHYDFIKNRNLFFIGSILITLVGLVMLVIATISPSVDFLHYGVDFKAGTTIDLTIGKTVDKAEVEKLFQDAGHSPSVLTIGGNNDRVSARFDETLNDDSVKQVTGAFTQAYGSGVSAEISAVSPDMATEMGRKAIMAVAIASLCICLYVTIRFEWRFAVSAIITILYDAFFVLSIFSIFRFEVDLPFVAAVLTTIGYSINDKIVILDRIRENMRFAKIKTEEDLADVVNHSIWQTMGRSINTVITVLFAAVSLFIFGSEAIKLFALAKIFGLVSGVYSSICLATPLWYLLRKRKIHAPQKPVLTTNP</sequence>
<organism evidence="1 2">
    <name type="scientific">Paenibacillus mesotrionivorans</name>
    <dbReference type="NCBI Taxonomy" id="3160968"/>
    <lineage>
        <taxon>Bacteria</taxon>
        <taxon>Bacillati</taxon>
        <taxon>Bacillota</taxon>
        <taxon>Bacilli</taxon>
        <taxon>Bacillales</taxon>
        <taxon>Paenibacillaceae</taxon>
        <taxon>Paenibacillus</taxon>
    </lineage>
</organism>
<evidence type="ECO:0000313" key="2">
    <source>
        <dbReference type="Proteomes" id="UP001631969"/>
    </source>
</evidence>
<dbReference type="Proteomes" id="UP001631969">
    <property type="component" value="Unassembled WGS sequence"/>
</dbReference>